<dbReference type="Proteomes" id="UP000250266">
    <property type="component" value="Unassembled WGS sequence"/>
</dbReference>
<reference evidence="2 3" key="1">
    <citation type="journal article" date="2016" name="Nat. Commun.">
        <title>Ectomycorrhizal ecology is imprinted in the genome of the dominant symbiotic fungus Cenococcum geophilum.</title>
        <authorList>
            <consortium name="DOE Joint Genome Institute"/>
            <person name="Peter M."/>
            <person name="Kohler A."/>
            <person name="Ohm R.A."/>
            <person name="Kuo A."/>
            <person name="Krutzmann J."/>
            <person name="Morin E."/>
            <person name="Arend M."/>
            <person name="Barry K.W."/>
            <person name="Binder M."/>
            <person name="Choi C."/>
            <person name="Clum A."/>
            <person name="Copeland A."/>
            <person name="Grisel N."/>
            <person name="Haridas S."/>
            <person name="Kipfer T."/>
            <person name="LaButti K."/>
            <person name="Lindquist E."/>
            <person name="Lipzen A."/>
            <person name="Maire R."/>
            <person name="Meier B."/>
            <person name="Mihaltcheva S."/>
            <person name="Molinier V."/>
            <person name="Murat C."/>
            <person name="Poggeler S."/>
            <person name="Quandt C.A."/>
            <person name="Sperisen C."/>
            <person name="Tritt A."/>
            <person name="Tisserant E."/>
            <person name="Crous P.W."/>
            <person name="Henrissat B."/>
            <person name="Nehls U."/>
            <person name="Egli S."/>
            <person name="Spatafora J.W."/>
            <person name="Grigoriev I.V."/>
            <person name="Martin F.M."/>
        </authorList>
    </citation>
    <scope>NUCLEOTIDE SEQUENCE [LARGE SCALE GENOMIC DNA]</scope>
    <source>
        <strain evidence="2 3">CBS 459.81</strain>
    </source>
</reference>
<protein>
    <submittedName>
        <fullName evidence="2">Uncharacterized protein</fullName>
    </submittedName>
</protein>
<gene>
    <name evidence="2" type="ORF">K432DRAFT_381926</name>
</gene>
<proteinExistence type="predicted"/>
<feature type="compositionally biased region" description="Basic and acidic residues" evidence="1">
    <location>
        <begin position="50"/>
        <end position="59"/>
    </location>
</feature>
<name>A0A8E2EBJ7_9PEZI</name>
<accession>A0A8E2EBJ7</accession>
<sequence>MQCKILYRIGLCGNDPMVLDGTWRNLFDDAAEDPTEGNDGPPVSIMEQDDTTREREVRRANSPPMQLTRPNQVKAKAGQKRKAARLAGWHRERRHEL</sequence>
<evidence type="ECO:0000313" key="3">
    <source>
        <dbReference type="Proteomes" id="UP000250266"/>
    </source>
</evidence>
<organism evidence="2 3">
    <name type="scientific">Lepidopterella palustris CBS 459.81</name>
    <dbReference type="NCBI Taxonomy" id="1314670"/>
    <lineage>
        <taxon>Eukaryota</taxon>
        <taxon>Fungi</taxon>
        <taxon>Dikarya</taxon>
        <taxon>Ascomycota</taxon>
        <taxon>Pezizomycotina</taxon>
        <taxon>Dothideomycetes</taxon>
        <taxon>Pleosporomycetidae</taxon>
        <taxon>Mytilinidiales</taxon>
        <taxon>Argynnaceae</taxon>
        <taxon>Lepidopterella</taxon>
    </lineage>
</organism>
<dbReference type="AlphaFoldDB" id="A0A8E2EBJ7"/>
<evidence type="ECO:0000313" key="2">
    <source>
        <dbReference type="EMBL" id="OCK80756.1"/>
    </source>
</evidence>
<dbReference type="OrthoDB" id="435881at2759"/>
<dbReference type="EMBL" id="KV744947">
    <property type="protein sequence ID" value="OCK80756.1"/>
    <property type="molecule type" value="Genomic_DNA"/>
</dbReference>
<evidence type="ECO:0000256" key="1">
    <source>
        <dbReference type="SAM" id="MobiDB-lite"/>
    </source>
</evidence>
<keyword evidence="3" id="KW-1185">Reference proteome</keyword>
<feature type="region of interest" description="Disordered" evidence="1">
    <location>
        <begin position="28"/>
        <end position="97"/>
    </location>
</feature>